<gene>
    <name evidence="2" type="ORF">D5R93_06295</name>
</gene>
<dbReference type="CDD" id="cd00882">
    <property type="entry name" value="Ras_like_GTPase"/>
    <property type="match status" value="1"/>
</dbReference>
<evidence type="ECO:0000313" key="3">
    <source>
        <dbReference type="Proteomes" id="UP000273001"/>
    </source>
</evidence>
<organism evidence="2 3">
    <name type="scientific">Actinomyces lilanjuaniae</name>
    <dbReference type="NCBI Taxonomy" id="2321394"/>
    <lineage>
        <taxon>Bacteria</taxon>
        <taxon>Bacillati</taxon>
        <taxon>Actinomycetota</taxon>
        <taxon>Actinomycetes</taxon>
        <taxon>Actinomycetales</taxon>
        <taxon>Actinomycetaceae</taxon>
        <taxon>Actinomyces</taxon>
    </lineage>
</organism>
<dbReference type="InterPro" id="IPR027417">
    <property type="entry name" value="P-loop_NTPase"/>
</dbReference>
<dbReference type="SUPFAM" id="SSF52540">
    <property type="entry name" value="P-loop containing nucleoside triphosphate hydrolases"/>
    <property type="match status" value="1"/>
</dbReference>
<evidence type="ECO:0000313" key="2">
    <source>
        <dbReference type="EMBL" id="AYD90840.1"/>
    </source>
</evidence>
<proteinExistence type="predicted"/>
<protein>
    <submittedName>
        <fullName evidence="2">ATP/GTP-binding protein</fullName>
    </submittedName>
</protein>
<feature type="domain" description="Dynamin N-terminal" evidence="1">
    <location>
        <begin position="60"/>
        <end position="200"/>
    </location>
</feature>
<dbReference type="Pfam" id="PF00350">
    <property type="entry name" value="Dynamin_N"/>
    <property type="match status" value="1"/>
</dbReference>
<dbReference type="Gene3D" id="3.40.50.300">
    <property type="entry name" value="P-loop containing nucleotide triphosphate hydrolases"/>
    <property type="match status" value="1"/>
</dbReference>
<keyword evidence="3" id="KW-1185">Reference proteome</keyword>
<dbReference type="InterPro" id="IPR045063">
    <property type="entry name" value="Dynamin_N"/>
</dbReference>
<name>A0ABM6Z6N5_9ACTO</name>
<sequence>MVQQAREAVRVLREELGGLYLPYDLAGTAGALRCRDRVRDQLGDYVLPRLASADAPLLAVVGGSTGAGKSTLVSSLVRQPVAASSPIRPTTRRPMLLHAPDDAAWFEGGRVLGSLARLRVDPHAPATPPGGHTPRELELRSCEALPEGLALVDAPDVDSLVEDNRDLAATLLSAADLWVFVTTASRYADAVPWEHLREAALRQITAAVVLDRVPPGAGEQVETDLRHRLEAAGLGGSPVFTLPETARDAEGLLPGEVVLPVRRWLEALAADEQIRRNLARRTVVGALGHALGECDRLCAHLEVQERQHDALVHVAVSRHREALERVERVTADGSMLRGEVLARWQDLVGTGDLLRSLEGRVGRLRDRVSALLRGRPVSADRVEEAVESSLTALLIAESRRAALEVEQDWLRQDCACRQRVRALEQLEAEEDLALRAAEVVRQWQGDVLALVRSEGSDRRVTARLVSLGVNGVGVALMIVVLAHTGGLTGAEVGIAGGTALVAQRLLEAVFGDQALRTMTVRARADLARRCEELLGAQEQVFTGTLAPPSPGSALLHGSVETCRASAALLEQA</sequence>
<reference evidence="2 3" key="1">
    <citation type="submission" date="2018-09" db="EMBL/GenBank/DDBJ databases">
        <authorList>
            <person name="Li J."/>
        </authorList>
    </citation>
    <scope>NUCLEOTIDE SEQUENCE [LARGE SCALE GENOMIC DNA]</scope>
    <source>
        <strain evidence="2 3">2129</strain>
    </source>
</reference>
<evidence type="ECO:0000259" key="1">
    <source>
        <dbReference type="Pfam" id="PF00350"/>
    </source>
</evidence>
<dbReference type="Proteomes" id="UP000273001">
    <property type="component" value="Chromosome"/>
</dbReference>
<dbReference type="EMBL" id="CP032514">
    <property type="protein sequence ID" value="AYD90840.1"/>
    <property type="molecule type" value="Genomic_DNA"/>
</dbReference>
<accession>A0ABM6Z6N5</accession>